<name>Q54NK0_DICDI</name>
<feature type="compositionally biased region" description="Low complexity" evidence="1">
    <location>
        <begin position="229"/>
        <end position="264"/>
    </location>
</feature>
<dbReference type="InParanoid" id="Q54NK0"/>
<feature type="compositionally biased region" description="Gly residues" evidence="1">
    <location>
        <begin position="193"/>
        <end position="204"/>
    </location>
</feature>
<dbReference type="GeneID" id="8624986"/>
<keyword evidence="2" id="KW-0472">Membrane</keyword>
<dbReference type="dictyBase" id="DDB_G0285191"/>
<dbReference type="InterPro" id="IPR026893">
    <property type="entry name" value="Tyr/Ser_Pase_IphP-type"/>
</dbReference>
<dbReference type="AlphaFoldDB" id="Q54NK0"/>
<organism evidence="3 4">
    <name type="scientific">Dictyostelium discoideum</name>
    <name type="common">Social amoeba</name>
    <dbReference type="NCBI Taxonomy" id="44689"/>
    <lineage>
        <taxon>Eukaryota</taxon>
        <taxon>Amoebozoa</taxon>
        <taxon>Evosea</taxon>
        <taxon>Eumycetozoa</taxon>
        <taxon>Dictyostelia</taxon>
        <taxon>Dictyosteliales</taxon>
        <taxon>Dictyosteliaceae</taxon>
        <taxon>Dictyostelium</taxon>
    </lineage>
</organism>
<feature type="transmembrane region" description="Helical" evidence="2">
    <location>
        <begin position="31"/>
        <end position="49"/>
    </location>
</feature>
<dbReference type="SUPFAM" id="SSF52799">
    <property type="entry name" value="(Phosphotyrosine protein) phosphatases II"/>
    <property type="match status" value="2"/>
</dbReference>
<reference evidence="3 4" key="1">
    <citation type="journal article" date="2005" name="Nature">
        <title>The genome of the social amoeba Dictyostelium discoideum.</title>
        <authorList>
            <consortium name="The Dictyostelium discoideum Sequencing Consortium"/>
            <person name="Eichinger L."/>
            <person name="Pachebat J.A."/>
            <person name="Glockner G."/>
            <person name="Rajandream M.A."/>
            <person name="Sucgang R."/>
            <person name="Berriman M."/>
            <person name="Song J."/>
            <person name="Olsen R."/>
            <person name="Szafranski K."/>
            <person name="Xu Q."/>
            <person name="Tunggal B."/>
            <person name="Kummerfeld S."/>
            <person name="Madera M."/>
            <person name="Konfortov B.A."/>
            <person name="Rivero F."/>
            <person name="Bankier A.T."/>
            <person name="Lehmann R."/>
            <person name="Hamlin N."/>
            <person name="Davies R."/>
            <person name="Gaudet P."/>
            <person name="Fey P."/>
            <person name="Pilcher K."/>
            <person name="Chen G."/>
            <person name="Saunders D."/>
            <person name="Sodergren E."/>
            <person name="Davis P."/>
            <person name="Kerhornou A."/>
            <person name="Nie X."/>
            <person name="Hall N."/>
            <person name="Anjard C."/>
            <person name="Hemphill L."/>
            <person name="Bason N."/>
            <person name="Farbrother P."/>
            <person name="Desany B."/>
            <person name="Just E."/>
            <person name="Morio T."/>
            <person name="Rost R."/>
            <person name="Churcher C."/>
            <person name="Cooper J."/>
            <person name="Haydock S."/>
            <person name="van Driessche N."/>
            <person name="Cronin A."/>
            <person name="Goodhead I."/>
            <person name="Muzny D."/>
            <person name="Mourier T."/>
            <person name="Pain A."/>
            <person name="Lu M."/>
            <person name="Harper D."/>
            <person name="Lindsay R."/>
            <person name="Hauser H."/>
            <person name="James K."/>
            <person name="Quiles M."/>
            <person name="Madan Babu M."/>
            <person name="Saito T."/>
            <person name="Buchrieser C."/>
            <person name="Wardroper A."/>
            <person name="Felder M."/>
            <person name="Thangavelu M."/>
            <person name="Johnson D."/>
            <person name="Knights A."/>
            <person name="Loulseged H."/>
            <person name="Mungall K."/>
            <person name="Oliver K."/>
            <person name="Price C."/>
            <person name="Quail M.A."/>
            <person name="Urushihara H."/>
            <person name="Hernandez J."/>
            <person name="Rabbinowitsch E."/>
            <person name="Steffen D."/>
            <person name="Sanders M."/>
            <person name="Ma J."/>
            <person name="Kohara Y."/>
            <person name="Sharp S."/>
            <person name="Simmonds M."/>
            <person name="Spiegler S."/>
            <person name="Tivey A."/>
            <person name="Sugano S."/>
            <person name="White B."/>
            <person name="Walker D."/>
            <person name="Woodward J."/>
            <person name="Winckler T."/>
            <person name="Tanaka Y."/>
            <person name="Shaulsky G."/>
            <person name="Schleicher M."/>
            <person name="Weinstock G."/>
            <person name="Rosenthal A."/>
            <person name="Cox E.C."/>
            <person name="Chisholm R.L."/>
            <person name="Gibbs R."/>
            <person name="Loomis W.F."/>
            <person name="Platzer M."/>
            <person name="Kay R.R."/>
            <person name="Williams J."/>
            <person name="Dear P.H."/>
            <person name="Noegel A.A."/>
            <person name="Barrell B."/>
            <person name="Kuspa A."/>
        </authorList>
    </citation>
    <scope>NUCLEOTIDE SEQUENCE [LARGE SCALE GENOMIC DNA]</scope>
    <source>
        <strain evidence="3 4">AX4</strain>
    </source>
</reference>
<dbReference type="FunFam" id="3.90.190.10:FF:000357">
    <property type="entry name" value="PTP/DSP-like"/>
    <property type="match status" value="1"/>
</dbReference>
<dbReference type="VEuPathDB" id="AmoebaDB:DDB_G0285191"/>
<dbReference type="Gene3D" id="3.90.190.10">
    <property type="entry name" value="Protein tyrosine phosphatase superfamily"/>
    <property type="match status" value="2"/>
</dbReference>
<dbReference type="GO" id="GO:0004721">
    <property type="term" value="F:phosphoprotein phosphatase activity"/>
    <property type="evidence" value="ECO:0007669"/>
    <property type="project" value="InterPro"/>
</dbReference>
<feature type="compositionally biased region" description="Gly residues" evidence="1">
    <location>
        <begin position="213"/>
        <end position="228"/>
    </location>
</feature>
<dbReference type="PANTHER" id="PTHR31126">
    <property type="entry name" value="TYROSINE-PROTEIN PHOSPHATASE"/>
    <property type="match status" value="1"/>
</dbReference>
<keyword evidence="4" id="KW-1185">Reference proteome</keyword>
<keyword evidence="2" id="KW-1133">Transmembrane helix</keyword>
<proteinExistence type="predicted"/>
<dbReference type="EMBL" id="AAFI02000075">
    <property type="protein sequence ID" value="EAL64852.1"/>
    <property type="molecule type" value="Genomic_DNA"/>
</dbReference>
<feature type="transmembrane region" description="Helical" evidence="2">
    <location>
        <begin position="56"/>
        <end position="78"/>
    </location>
</feature>
<feature type="compositionally biased region" description="Gly residues" evidence="1">
    <location>
        <begin position="276"/>
        <end position="290"/>
    </location>
</feature>
<evidence type="ECO:0000313" key="4">
    <source>
        <dbReference type="Proteomes" id="UP000002195"/>
    </source>
</evidence>
<dbReference type="Proteomes" id="UP000002195">
    <property type="component" value="Unassembled WGS sequence"/>
</dbReference>
<keyword evidence="2" id="KW-0812">Transmembrane</keyword>
<feature type="compositionally biased region" description="Low complexity" evidence="1">
    <location>
        <begin position="173"/>
        <end position="192"/>
    </location>
</feature>
<sequence length="594" mass="66477">MSAPQFEEIEPVIGTSTFKLDNQPGSSMDHSYHYITNLFVISFVISFIITHNFTFLILTILLFFYLCFPLFSILFYSFTKGINLEAISNFRSLGGIPIGDGQNVVRPGVVCRSAGPTNATVSDEFWLLEVLNIKTLIDLRTSWENKTISPVRKFEDNFIQYSIKDDGRPSPPSQRSQISSELANSKGSNLGNSGLGNSGLGNSGMGNNNLGNSGMGNNSGLGNSGMGNNGNNNLNNSGFNNSTNVNENNNLGGSLSSNSNNNGNKSPNLTSSNSNGSGGGVSLRKSGGGIPVAIERKNEKQKDMEEQRNGILWRIYNRNLTPEELTKLRSHSSGVLRKRFCIPLINNKFFLEGVYATAPNDTKLKCNAARYLLFNDQIGGYMLMNHLNDLGIIEMYKLTLIYTKEEILTIFRILKNPDNYPIMYYCSLGKDRTGMVSALLLSALGVSREVVIDDYSKSEANIAQFIDQIKKYFTRVGLAKDEFVRSHRWTMEGLLTWIDKMYGSVPGYLDNIGFSYQEQEELKANLIVTKEEYDNYLNEVSKITDLQQKHDEYVQLQKSKKDKTPPKLFTSASPRFWKRLSFSRDLQMINDNSR</sequence>
<dbReference type="PANTHER" id="PTHR31126:SF1">
    <property type="entry name" value="TYROSINE SPECIFIC PROTEIN PHOSPHATASES DOMAIN-CONTAINING PROTEIN"/>
    <property type="match status" value="1"/>
</dbReference>
<dbReference type="OMA" id="FFLEGVY"/>
<evidence type="ECO:0000256" key="1">
    <source>
        <dbReference type="SAM" id="MobiDB-lite"/>
    </source>
</evidence>
<evidence type="ECO:0000256" key="2">
    <source>
        <dbReference type="SAM" id="Phobius"/>
    </source>
</evidence>
<dbReference type="eggNOG" id="ENOG502S8V4">
    <property type="taxonomic scope" value="Eukaryota"/>
</dbReference>
<comment type="caution">
    <text evidence="3">The sequence shown here is derived from an EMBL/GenBank/DDBJ whole genome shotgun (WGS) entry which is preliminary data.</text>
</comment>
<dbReference type="HOGENOM" id="CLU_459632_0_0_1"/>
<feature type="compositionally biased region" description="Basic and acidic residues" evidence="1">
    <location>
        <begin position="294"/>
        <end position="305"/>
    </location>
</feature>
<dbReference type="Pfam" id="PF13350">
    <property type="entry name" value="Y_phosphatase3"/>
    <property type="match status" value="2"/>
</dbReference>
<accession>Q54NK0</accession>
<evidence type="ECO:0000313" key="3">
    <source>
        <dbReference type="EMBL" id="EAL64852.1"/>
    </source>
</evidence>
<dbReference type="STRING" id="44689.Q54NK0"/>
<dbReference type="RefSeq" id="XP_638362.1">
    <property type="nucleotide sequence ID" value="XM_633270.1"/>
</dbReference>
<protein>
    <submittedName>
        <fullName evidence="3">Uncharacterized protein</fullName>
    </submittedName>
</protein>
<dbReference type="SMR" id="Q54NK0"/>
<dbReference type="PaxDb" id="44689-DDB0231234"/>
<dbReference type="GO" id="GO:0016791">
    <property type="term" value="F:phosphatase activity"/>
    <property type="evidence" value="ECO:0000318"/>
    <property type="project" value="GO_Central"/>
</dbReference>
<gene>
    <name evidence="3" type="ORF">DDB_G0285191</name>
</gene>
<feature type="region of interest" description="Disordered" evidence="1">
    <location>
        <begin position="162"/>
        <end position="305"/>
    </location>
</feature>
<dbReference type="InterPro" id="IPR029021">
    <property type="entry name" value="Prot-tyrosine_phosphatase-like"/>
</dbReference>
<dbReference type="KEGG" id="ddi:DDB_G0285191"/>